<dbReference type="Gene3D" id="1.20.1260.10">
    <property type="match status" value="1"/>
</dbReference>
<comment type="caution">
    <text evidence="1">The sequence shown here is derived from an EMBL/GenBank/DDBJ whole genome shotgun (WGS) entry which is preliminary data.</text>
</comment>
<accession>A0A059FQR3</accession>
<dbReference type="Pfam" id="PF13668">
    <property type="entry name" value="Ferritin_2"/>
    <property type="match status" value="1"/>
</dbReference>
<dbReference type="CDD" id="cd00657">
    <property type="entry name" value="Ferritin_like"/>
    <property type="match status" value="1"/>
</dbReference>
<dbReference type="STRING" id="1280950.HJO_07947"/>
<dbReference type="InterPro" id="IPR006311">
    <property type="entry name" value="TAT_signal"/>
</dbReference>
<dbReference type="InterPro" id="IPR012347">
    <property type="entry name" value="Ferritin-like"/>
</dbReference>
<dbReference type="Proteomes" id="UP000025171">
    <property type="component" value="Unassembled WGS sequence"/>
</dbReference>
<reference evidence="1 2" key="1">
    <citation type="journal article" date="2014" name="Antonie Van Leeuwenhoek">
        <title>Hyphomonas beringensis sp. nov. and Hyphomonas chukchiensis sp. nov., isolated from surface seawater of the Bering Sea and Chukchi Sea.</title>
        <authorList>
            <person name="Li C."/>
            <person name="Lai Q."/>
            <person name="Li G."/>
            <person name="Dong C."/>
            <person name="Wang J."/>
            <person name="Liao Y."/>
            <person name="Shao Z."/>
        </authorList>
    </citation>
    <scope>NUCLEOTIDE SEQUENCE [LARGE SCALE GENOMIC DNA]</scope>
    <source>
        <strain evidence="1 2">MHS-2</strain>
    </source>
</reference>
<dbReference type="PATRIC" id="fig|1280950.3.peg.1593"/>
<evidence type="ECO:0008006" key="3">
    <source>
        <dbReference type="Google" id="ProtNLM"/>
    </source>
</evidence>
<organism evidence="1 2">
    <name type="scientific">Hyphomonas johnsonii MHS-2</name>
    <dbReference type="NCBI Taxonomy" id="1280950"/>
    <lineage>
        <taxon>Bacteria</taxon>
        <taxon>Pseudomonadati</taxon>
        <taxon>Pseudomonadota</taxon>
        <taxon>Alphaproteobacteria</taxon>
        <taxon>Hyphomonadales</taxon>
        <taxon>Hyphomonadaceae</taxon>
        <taxon>Hyphomonas</taxon>
    </lineage>
</organism>
<gene>
    <name evidence="1" type="ORF">HJO_07947</name>
</gene>
<dbReference type="SUPFAM" id="SSF47240">
    <property type="entry name" value="Ferritin-like"/>
    <property type="match status" value="1"/>
</dbReference>
<dbReference type="PROSITE" id="PS51318">
    <property type="entry name" value="TAT"/>
    <property type="match status" value="1"/>
</dbReference>
<name>A0A059FQR3_9PROT</name>
<sequence length="193" mass="20033">MTDKTVPLPSRRALLGSAGKTLSIAGVAMMVGGYAPRIMRASAEELSSDVQILNAAIALEHEGIAAYQIAATSGLLDPAVVDIGVTFQGHHKGHRDELVKAVRTLGGTPVEEKSLDDYAKSLNAASLTNQTDVLKLALGLERGAANAYLGLIPSLGVDFHQVAARMAGDEAFHAAILANALGEPIPKNALIFG</sequence>
<proteinExistence type="predicted"/>
<dbReference type="RefSeq" id="WP_035615808.1">
    <property type="nucleotide sequence ID" value="NZ_ARYK01000003.1"/>
</dbReference>
<keyword evidence="2" id="KW-1185">Reference proteome</keyword>
<dbReference type="OrthoDB" id="7571942at2"/>
<dbReference type="AlphaFoldDB" id="A0A059FQR3"/>
<dbReference type="InterPro" id="IPR009078">
    <property type="entry name" value="Ferritin-like_SF"/>
</dbReference>
<dbReference type="EMBL" id="ARYK01000003">
    <property type="protein sequence ID" value="KCZ92871.1"/>
    <property type="molecule type" value="Genomic_DNA"/>
</dbReference>
<protein>
    <recommendedName>
        <fullName evidence="3">Ferritin-like domain-containing protein</fullName>
    </recommendedName>
</protein>
<evidence type="ECO:0000313" key="2">
    <source>
        <dbReference type="Proteomes" id="UP000025171"/>
    </source>
</evidence>
<evidence type="ECO:0000313" key="1">
    <source>
        <dbReference type="EMBL" id="KCZ92871.1"/>
    </source>
</evidence>
<dbReference type="eggNOG" id="COG1633">
    <property type="taxonomic scope" value="Bacteria"/>
</dbReference>